<dbReference type="GeneID" id="20251884"/>
<dbReference type="PANTHER" id="PTHR47644:SF1">
    <property type="entry name" value="PDZ DOMAIN-CONTAINING PROTEIN"/>
    <property type="match status" value="1"/>
</dbReference>
<dbReference type="SUPFAM" id="SSF50156">
    <property type="entry name" value="PDZ domain-like"/>
    <property type="match status" value="1"/>
</dbReference>
<dbReference type="Gene3D" id="2.30.29.30">
    <property type="entry name" value="Pleckstrin-homology domain (PH domain)/Phosphotyrosine-binding domain (PTB)"/>
    <property type="match status" value="1"/>
</dbReference>
<feature type="domain" description="PDZ" evidence="2">
    <location>
        <begin position="1"/>
        <end position="49"/>
    </location>
</feature>
<dbReference type="PROSITE" id="PS50106">
    <property type="entry name" value="PDZ"/>
    <property type="match status" value="1"/>
</dbReference>
<dbReference type="Gene3D" id="2.30.42.10">
    <property type="match status" value="1"/>
</dbReference>
<dbReference type="RefSeq" id="XP_009063208.1">
    <property type="nucleotide sequence ID" value="XM_009064960.1"/>
</dbReference>
<dbReference type="InterPro" id="IPR011993">
    <property type="entry name" value="PH-like_dom_sf"/>
</dbReference>
<proteinExistence type="predicted"/>
<dbReference type="PANTHER" id="PTHR47644">
    <property type="entry name" value="AGAP008221-PA"/>
    <property type="match status" value="1"/>
</dbReference>
<protein>
    <recommendedName>
        <fullName evidence="5">PH domain-containing protein</fullName>
    </recommendedName>
</protein>
<dbReference type="InterPro" id="IPR041489">
    <property type="entry name" value="PDZ_6"/>
</dbReference>
<dbReference type="AlphaFoldDB" id="V3ZNV2"/>
<gene>
    <name evidence="3" type="ORF">LOTGIDRAFT_68714</name>
</gene>
<evidence type="ECO:0000259" key="1">
    <source>
        <dbReference type="PROSITE" id="PS50003"/>
    </source>
</evidence>
<feature type="domain" description="PH" evidence="1">
    <location>
        <begin position="58"/>
        <end position="98"/>
    </location>
</feature>
<sequence length="98" mass="11292">SAAERCGIREGQIVISINGVNTLELAHDEIIQLVQKSQSVVKVEVAYSDFTPVRDIQQTIMSGYMLKLGTSTLVKMWKKRYFVLRQDNCLYYYKNEQV</sequence>
<organism evidence="3 4">
    <name type="scientific">Lottia gigantea</name>
    <name type="common">Giant owl limpet</name>
    <dbReference type="NCBI Taxonomy" id="225164"/>
    <lineage>
        <taxon>Eukaryota</taxon>
        <taxon>Metazoa</taxon>
        <taxon>Spiralia</taxon>
        <taxon>Lophotrochozoa</taxon>
        <taxon>Mollusca</taxon>
        <taxon>Gastropoda</taxon>
        <taxon>Patellogastropoda</taxon>
        <taxon>Lottioidea</taxon>
        <taxon>Lottiidae</taxon>
        <taxon>Lottia</taxon>
    </lineage>
</organism>
<dbReference type="CTD" id="20251884"/>
<name>V3ZNV2_LOTGI</name>
<dbReference type="Proteomes" id="UP000030746">
    <property type="component" value="Unassembled WGS sequence"/>
</dbReference>
<dbReference type="Pfam" id="PF17820">
    <property type="entry name" value="PDZ_6"/>
    <property type="match status" value="1"/>
</dbReference>
<dbReference type="STRING" id="225164.V3ZNV2"/>
<feature type="non-terminal residue" evidence="3">
    <location>
        <position position="98"/>
    </location>
</feature>
<dbReference type="SUPFAM" id="SSF50729">
    <property type="entry name" value="PH domain-like"/>
    <property type="match status" value="1"/>
</dbReference>
<dbReference type="PROSITE" id="PS50003">
    <property type="entry name" value="PH_DOMAIN"/>
    <property type="match status" value="1"/>
</dbReference>
<dbReference type="EMBL" id="KB203188">
    <property type="protein sequence ID" value="ESO85987.1"/>
    <property type="molecule type" value="Genomic_DNA"/>
</dbReference>
<dbReference type="InterPro" id="IPR036034">
    <property type="entry name" value="PDZ_sf"/>
</dbReference>
<evidence type="ECO:0000313" key="3">
    <source>
        <dbReference type="EMBL" id="ESO85987.1"/>
    </source>
</evidence>
<dbReference type="HOGENOM" id="CLU_2339500_0_0_1"/>
<evidence type="ECO:0000313" key="4">
    <source>
        <dbReference type="Proteomes" id="UP000030746"/>
    </source>
</evidence>
<dbReference type="OrthoDB" id="2157866at2759"/>
<evidence type="ECO:0008006" key="5">
    <source>
        <dbReference type="Google" id="ProtNLM"/>
    </source>
</evidence>
<dbReference type="InterPro" id="IPR001478">
    <property type="entry name" value="PDZ"/>
</dbReference>
<evidence type="ECO:0000259" key="2">
    <source>
        <dbReference type="PROSITE" id="PS50106"/>
    </source>
</evidence>
<dbReference type="InterPro" id="IPR001849">
    <property type="entry name" value="PH_domain"/>
</dbReference>
<accession>V3ZNV2</accession>
<feature type="non-terminal residue" evidence="3">
    <location>
        <position position="1"/>
    </location>
</feature>
<dbReference type="KEGG" id="lgi:LOTGIDRAFT_68714"/>
<dbReference type="Pfam" id="PF00169">
    <property type="entry name" value="PH"/>
    <property type="match status" value="1"/>
</dbReference>
<reference evidence="3 4" key="1">
    <citation type="journal article" date="2013" name="Nature">
        <title>Insights into bilaterian evolution from three spiralian genomes.</title>
        <authorList>
            <person name="Simakov O."/>
            <person name="Marletaz F."/>
            <person name="Cho S.J."/>
            <person name="Edsinger-Gonzales E."/>
            <person name="Havlak P."/>
            <person name="Hellsten U."/>
            <person name="Kuo D.H."/>
            <person name="Larsson T."/>
            <person name="Lv J."/>
            <person name="Arendt D."/>
            <person name="Savage R."/>
            <person name="Osoegawa K."/>
            <person name="de Jong P."/>
            <person name="Grimwood J."/>
            <person name="Chapman J.A."/>
            <person name="Shapiro H."/>
            <person name="Aerts A."/>
            <person name="Otillar R.P."/>
            <person name="Terry A.Y."/>
            <person name="Boore J.L."/>
            <person name="Grigoriev I.V."/>
            <person name="Lindberg D.R."/>
            <person name="Seaver E.C."/>
            <person name="Weisblat D.A."/>
            <person name="Putnam N.H."/>
            <person name="Rokhsar D.S."/>
        </authorList>
    </citation>
    <scope>NUCLEOTIDE SEQUENCE [LARGE SCALE GENOMIC DNA]</scope>
</reference>
<keyword evidence="4" id="KW-1185">Reference proteome</keyword>